<dbReference type="NCBIfam" id="TIGR00173">
    <property type="entry name" value="menD"/>
    <property type="match status" value="1"/>
</dbReference>
<dbReference type="PANTHER" id="PTHR42916:SF1">
    <property type="entry name" value="PROTEIN PHYLLO, CHLOROPLASTIC"/>
    <property type="match status" value="1"/>
</dbReference>
<dbReference type="RefSeq" id="WP_120356131.1">
    <property type="nucleotide sequence ID" value="NZ_RAQO01000009.1"/>
</dbReference>
<dbReference type="GO" id="GO:0009234">
    <property type="term" value="P:menaquinone biosynthetic process"/>
    <property type="evidence" value="ECO:0007669"/>
    <property type="project" value="UniProtKB-UniRule"/>
</dbReference>
<dbReference type="UniPathway" id="UPA01057">
    <property type="reaction ID" value="UER00164"/>
</dbReference>
<dbReference type="OrthoDB" id="9791859at2"/>
<protein>
    <recommendedName>
        <fullName evidence="7">2-succinyl-5-enolpyruvyl-6-hydroxy-3-cyclohexene-1-carboxylate synthase</fullName>
        <shortName evidence="7">SEPHCHC synthase</shortName>
        <ecNumber evidence="7">2.2.1.9</ecNumber>
    </recommendedName>
    <alternativeName>
        <fullName evidence="7">Menaquinone biosynthesis protein MenD</fullName>
    </alternativeName>
</protein>
<dbReference type="EMBL" id="RAQO01000009">
    <property type="protein sequence ID" value="RKF14320.1"/>
    <property type="molecule type" value="Genomic_DNA"/>
</dbReference>
<accession>A0A420E6Q6</accession>
<evidence type="ECO:0000313" key="12">
    <source>
        <dbReference type="Proteomes" id="UP000286482"/>
    </source>
</evidence>
<dbReference type="Pfam" id="PF02775">
    <property type="entry name" value="TPP_enzyme_C"/>
    <property type="match status" value="1"/>
</dbReference>
<dbReference type="InterPro" id="IPR012001">
    <property type="entry name" value="Thiamin_PyroP_enz_TPP-bd_dom"/>
</dbReference>
<evidence type="ECO:0000256" key="5">
    <source>
        <dbReference type="ARBA" id="ARBA00023052"/>
    </source>
</evidence>
<dbReference type="InterPro" id="IPR004433">
    <property type="entry name" value="MenaQ_synth_MenD"/>
</dbReference>
<dbReference type="UniPathway" id="UPA00079"/>
<dbReference type="GO" id="GO:0000287">
    <property type="term" value="F:magnesium ion binding"/>
    <property type="evidence" value="ECO:0007669"/>
    <property type="project" value="UniProtKB-UniRule"/>
</dbReference>
<name>A0A420E6Q6_9ALTE</name>
<dbReference type="PIRSF" id="PIRSF004983">
    <property type="entry name" value="MenD"/>
    <property type="match status" value="1"/>
</dbReference>
<dbReference type="Gene3D" id="3.40.50.1220">
    <property type="entry name" value="TPP-binding domain"/>
    <property type="match status" value="1"/>
</dbReference>
<dbReference type="Gene3D" id="3.40.50.970">
    <property type="match status" value="2"/>
</dbReference>
<evidence type="ECO:0000313" key="11">
    <source>
        <dbReference type="EMBL" id="RKF14320.1"/>
    </source>
</evidence>
<evidence type="ECO:0000256" key="1">
    <source>
        <dbReference type="ARBA" id="ARBA00022428"/>
    </source>
</evidence>
<dbReference type="InterPro" id="IPR032264">
    <property type="entry name" value="MenD_middle"/>
</dbReference>
<comment type="cofactor">
    <cofactor evidence="7">
        <name>thiamine diphosphate</name>
        <dbReference type="ChEBI" id="CHEBI:58937"/>
    </cofactor>
    <text evidence="7">Binds 1 thiamine pyrophosphate per subunit.</text>
</comment>
<reference evidence="11 12" key="1">
    <citation type="submission" date="2018-09" db="EMBL/GenBank/DDBJ databases">
        <authorList>
            <person name="Wang Z."/>
        </authorList>
    </citation>
    <scope>NUCLEOTIDE SEQUENCE [LARGE SCALE GENOMIC DNA]</scope>
    <source>
        <strain evidence="11 12">ALS 81</strain>
    </source>
</reference>
<dbReference type="Proteomes" id="UP000286482">
    <property type="component" value="Unassembled WGS sequence"/>
</dbReference>
<dbReference type="Pfam" id="PF02776">
    <property type="entry name" value="TPP_enzyme_N"/>
    <property type="match status" value="1"/>
</dbReference>
<dbReference type="GO" id="GO:0030976">
    <property type="term" value="F:thiamine pyrophosphate binding"/>
    <property type="evidence" value="ECO:0007669"/>
    <property type="project" value="UniProtKB-UniRule"/>
</dbReference>
<evidence type="ECO:0000256" key="4">
    <source>
        <dbReference type="ARBA" id="ARBA00022842"/>
    </source>
</evidence>
<feature type="domain" description="Menaquinone biosynthesis protein MenD middle" evidence="10">
    <location>
        <begin position="189"/>
        <end position="388"/>
    </location>
</feature>
<dbReference type="Pfam" id="PF16582">
    <property type="entry name" value="TPP_enzyme_M_2"/>
    <property type="match status" value="1"/>
</dbReference>
<dbReference type="InterPro" id="IPR029061">
    <property type="entry name" value="THDP-binding"/>
</dbReference>
<dbReference type="PANTHER" id="PTHR42916">
    <property type="entry name" value="2-SUCCINYL-5-ENOLPYRUVYL-6-HYDROXY-3-CYCLOHEXENE-1-CARBOXYLATE SYNTHASE"/>
    <property type="match status" value="1"/>
</dbReference>
<comment type="function">
    <text evidence="7">Catalyzes the thiamine diphosphate-dependent decarboxylation of 2-oxoglutarate and the subsequent addition of the resulting succinic semialdehyde-thiamine pyrophosphate anion to isochorismate to yield 2-succinyl-5-enolpyruvyl-6-hydroxy-3-cyclohexene-1-carboxylate (SEPHCHC).</text>
</comment>
<evidence type="ECO:0000256" key="7">
    <source>
        <dbReference type="HAMAP-Rule" id="MF_01659"/>
    </source>
</evidence>
<dbReference type="CDD" id="cd07037">
    <property type="entry name" value="TPP_PYR_MenD"/>
    <property type="match status" value="1"/>
</dbReference>
<comment type="similarity">
    <text evidence="7">Belongs to the TPP enzyme family. MenD subfamily.</text>
</comment>
<keyword evidence="1 7" id="KW-0474">Menaquinone biosynthesis</keyword>
<feature type="domain" description="Thiamine pyrophosphate enzyme N-terminal TPP-binding" evidence="9">
    <location>
        <begin position="13"/>
        <end position="125"/>
    </location>
</feature>
<keyword evidence="2 7" id="KW-0808">Transferase</keyword>
<keyword evidence="3 7" id="KW-0479">Metal-binding</keyword>
<keyword evidence="12" id="KW-1185">Reference proteome</keyword>
<organism evidence="11 12">
    <name type="scientific">Alginatibacterium sediminis</name>
    <dbReference type="NCBI Taxonomy" id="2164068"/>
    <lineage>
        <taxon>Bacteria</taxon>
        <taxon>Pseudomonadati</taxon>
        <taxon>Pseudomonadota</taxon>
        <taxon>Gammaproteobacteria</taxon>
        <taxon>Alteromonadales</taxon>
        <taxon>Alteromonadaceae</taxon>
        <taxon>Alginatibacterium</taxon>
    </lineage>
</organism>
<dbReference type="SUPFAM" id="SSF52518">
    <property type="entry name" value="Thiamin diphosphate-binding fold (THDP-binding)"/>
    <property type="match status" value="2"/>
</dbReference>
<dbReference type="AlphaFoldDB" id="A0A420E6Q6"/>
<comment type="catalytic activity">
    <reaction evidence="7">
        <text>isochorismate + 2-oxoglutarate + H(+) = 5-enolpyruvoyl-6-hydroxy-2-succinyl-cyclohex-3-ene-1-carboxylate + CO2</text>
        <dbReference type="Rhea" id="RHEA:25593"/>
        <dbReference type="ChEBI" id="CHEBI:15378"/>
        <dbReference type="ChEBI" id="CHEBI:16526"/>
        <dbReference type="ChEBI" id="CHEBI:16810"/>
        <dbReference type="ChEBI" id="CHEBI:29780"/>
        <dbReference type="ChEBI" id="CHEBI:58818"/>
        <dbReference type="EC" id="2.2.1.9"/>
    </reaction>
</comment>
<evidence type="ECO:0000259" key="9">
    <source>
        <dbReference type="Pfam" id="PF02776"/>
    </source>
</evidence>
<evidence type="ECO:0000256" key="2">
    <source>
        <dbReference type="ARBA" id="ARBA00022679"/>
    </source>
</evidence>
<comment type="subunit">
    <text evidence="7">Homodimer.</text>
</comment>
<dbReference type="GO" id="GO:0070204">
    <property type="term" value="F:2-succinyl-5-enolpyruvyl-6-hydroxy-3-cyclohexene-1-carboxylic-acid synthase activity"/>
    <property type="evidence" value="ECO:0007669"/>
    <property type="project" value="UniProtKB-UniRule"/>
</dbReference>
<evidence type="ECO:0000259" key="10">
    <source>
        <dbReference type="Pfam" id="PF16582"/>
    </source>
</evidence>
<keyword evidence="5 7" id="KW-0786">Thiamine pyrophosphate</keyword>
<dbReference type="InterPro" id="IPR011766">
    <property type="entry name" value="TPP_enzyme_TPP-bd"/>
</dbReference>
<keyword evidence="6 7" id="KW-0464">Manganese</keyword>
<dbReference type="HAMAP" id="MF_01659">
    <property type="entry name" value="MenD"/>
    <property type="match status" value="1"/>
</dbReference>
<evidence type="ECO:0000259" key="8">
    <source>
        <dbReference type="Pfam" id="PF02775"/>
    </source>
</evidence>
<sequence>MIKMASHFSELWAQLIIEELVRLGLNSICIAPGSRSTPLTIAAAQHPTLTCFTHFDERGLGFFALGIAKSTQQPVAILTTSGSAVANLLPALVEAKQSANQLLVLSADRPQELIGVGANQAIDQRGIFSNFVVGSDDLPAASSEISALSLLSRIDQLWQTMLSLQGPVQLNCPFREPLYPNKNPIDFENYLTELNTWQSSEVALTELEQPNENKQVLNIAASSKVLVIIARQVDATRAQRIADWAQQQQLPVLTDVQAQLLHHPHCLANSESLALVANTTLDADVILQFGTQLVGKSLATWLEQQVKRGCQWHLIENSPCVFNPARLAQQQWLELDLTRTRIEANHAYLRDWTTQASKVEALSQQFLAQHIDSELGLASVLCSRLTQLEQIFIGNSLGIRLFDRFASSPQALRVHASRGASGIDGLLATSFGMHQAQPGHSLALIGDTSALYDLNSMALWSRLSGSMVVVVVNNDGGEIFAMLDGAGDETLQRNYYQMPHGLSFEFAAKQFNINYQVTSSSAELIENVSLAFEKQQHLLIEYKVPAGQASSLLKQFNQLLRSQLCTEATIDGRLQHDS</sequence>
<keyword evidence="4 7" id="KW-0460">Magnesium</keyword>
<proteinExistence type="inferred from homology"/>
<feature type="domain" description="Thiamine pyrophosphate enzyme TPP-binding" evidence="8">
    <location>
        <begin position="409"/>
        <end position="541"/>
    </location>
</feature>
<comment type="pathway">
    <text evidence="7">Quinol/quinone metabolism; 1,4-dihydroxy-2-naphthoate biosynthesis; 1,4-dihydroxy-2-naphthoate from chorismate: step 2/7.</text>
</comment>
<gene>
    <name evidence="7" type="primary">menD</name>
    <name evidence="11" type="ORF">DBZ36_16805</name>
</gene>
<comment type="pathway">
    <text evidence="7">Quinol/quinone metabolism; menaquinone biosynthesis.</text>
</comment>
<comment type="caution">
    <text evidence="11">The sequence shown here is derived from an EMBL/GenBank/DDBJ whole genome shotgun (WGS) entry which is preliminary data.</text>
</comment>
<evidence type="ECO:0000256" key="6">
    <source>
        <dbReference type="ARBA" id="ARBA00023211"/>
    </source>
</evidence>
<evidence type="ECO:0000256" key="3">
    <source>
        <dbReference type="ARBA" id="ARBA00022723"/>
    </source>
</evidence>
<dbReference type="GO" id="GO:0030145">
    <property type="term" value="F:manganese ion binding"/>
    <property type="evidence" value="ECO:0007669"/>
    <property type="project" value="UniProtKB-UniRule"/>
</dbReference>
<comment type="cofactor">
    <cofactor evidence="7">
        <name>Mg(2+)</name>
        <dbReference type="ChEBI" id="CHEBI:18420"/>
    </cofactor>
    <cofactor evidence="7">
        <name>Mn(2+)</name>
        <dbReference type="ChEBI" id="CHEBI:29035"/>
    </cofactor>
</comment>
<dbReference type="EC" id="2.2.1.9" evidence="7"/>